<protein>
    <submittedName>
        <fullName evidence="1">Uncharacterized protein</fullName>
    </submittedName>
</protein>
<gene>
    <name evidence="1" type="ORF">M0L44_00385</name>
</gene>
<keyword evidence="2" id="KW-1185">Reference proteome</keyword>
<dbReference type="RefSeq" id="WP_252767633.1">
    <property type="nucleotide sequence ID" value="NZ_JAMXMC010000001.1"/>
</dbReference>
<name>A0ABT1BGI1_9BURK</name>
<reference evidence="1 2" key="1">
    <citation type="submission" date="2022-06" db="EMBL/GenBank/DDBJ databases">
        <title>Ideonella sp. NS12-5 Genome sequencing and assembly.</title>
        <authorList>
            <person name="Jung Y."/>
        </authorList>
    </citation>
    <scope>NUCLEOTIDE SEQUENCE [LARGE SCALE GENOMIC DNA]</scope>
    <source>
        <strain evidence="1 2">NS12-5</strain>
    </source>
</reference>
<dbReference type="EMBL" id="JAMXMC010000001">
    <property type="protein sequence ID" value="MCO5975178.1"/>
    <property type="molecule type" value="Genomic_DNA"/>
</dbReference>
<proteinExistence type="predicted"/>
<accession>A0ABT1BGI1</accession>
<organism evidence="1 2">
    <name type="scientific">Ideonella oryzae</name>
    <dbReference type="NCBI Taxonomy" id="2937441"/>
    <lineage>
        <taxon>Bacteria</taxon>
        <taxon>Pseudomonadati</taxon>
        <taxon>Pseudomonadota</taxon>
        <taxon>Betaproteobacteria</taxon>
        <taxon>Burkholderiales</taxon>
        <taxon>Sphaerotilaceae</taxon>
        <taxon>Ideonella</taxon>
    </lineage>
</organism>
<comment type="caution">
    <text evidence="1">The sequence shown here is derived from an EMBL/GenBank/DDBJ whole genome shotgun (WGS) entry which is preliminary data.</text>
</comment>
<evidence type="ECO:0000313" key="2">
    <source>
        <dbReference type="Proteomes" id="UP001204851"/>
    </source>
</evidence>
<dbReference type="Proteomes" id="UP001204851">
    <property type="component" value="Unassembled WGS sequence"/>
</dbReference>
<sequence length="58" mass="6889">MHSDKQWFWKVHRHPIWGTFTTRRRCSEEEVRKAYAGLQLERLDSPLPSPANRVLKAA</sequence>
<evidence type="ECO:0000313" key="1">
    <source>
        <dbReference type="EMBL" id="MCO5975178.1"/>
    </source>
</evidence>